<evidence type="ECO:0000313" key="10">
    <source>
        <dbReference type="EMBL" id="SFP93616.1"/>
    </source>
</evidence>
<dbReference type="AlphaFoldDB" id="A0A1I5UG60"/>
<dbReference type="InParanoid" id="A0A1I5UG60"/>
<keyword evidence="6 10" id="KW-0067">ATP-binding</keyword>
<reference evidence="10 11" key="1">
    <citation type="submission" date="2016-10" db="EMBL/GenBank/DDBJ databases">
        <authorList>
            <person name="de Groot N.N."/>
        </authorList>
    </citation>
    <scope>NUCLEOTIDE SEQUENCE [LARGE SCALE GENOMIC DNA]</scope>
    <source>
        <strain evidence="10 11">DSM 43067</strain>
    </source>
</reference>
<keyword evidence="5" id="KW-0547">Nucleotide-binding</keyword>
<protein>
    <submittedName>
        <fullName evidence="10">Amino acid ABC transporter ATP-binding protein, PAAT family</fullName>
    </submittedName>
</protein>
<name>A0A1I5UG60_9ACTN</name>
<evidence type="ECO:0000256" key="7">
    <source>
        <dbReference type="ARBA" id="ARBA00022970"/>
    </source>
</evidence>
<dbReference type="PIRSF" id="PIRSF039085">
    <property type="entry name" value="ABC_ATPase_HisP"/>
    <property type="match status" value="1"/>
</dbReference>
<dbReference type="GO" id="GO:0016887">
    <property type="term" value="F:ATP hydrolysis activity"/>
    <property type="evidence" value="ECO:0007669"/>
    <property type="project" value="InterPro"/>
</dbReference>
<evidence type="ECO:0000256" key="2">
    <source>
        <dbReference type="ARBA" id="ARBA00005417"/>
    </source>
</evidence>
<dbReference type="PANTHER" id="PTHR43166:SF9">
    <property type="entry name" value="GLUTAMATE_ASPARTATE IMPORT ATP-BINDING PROTEIN GLTL"/>
    <property type="match status" value="1"/>
</dbReference>
<dbReference type="InterPro" id="IPR017871">
    <property type="entry name" value="ABC_transporter-like_CS"/>
</dbReference>
<dbReference type="GO" id="GO:0005524">
    <property type="term" value="F:ATP binding"/>
    <property type="evidence" value="ECO:0007669"/>
    <property type="project" value="UniProtKB-KW"/>
</dbReference>
<evidence type="ECO:0000256" key="5">
    <source>
        <dbReference type="ARBA" id="ARBA00022741"/>
    </source>
</evidence>
<dbReference type="InterPro" id="IPR030679">
    <property type="entry name" value="ABC_ATPase_HisP-typ"/>
</dbReference>
<dbReference type="eggNOG" id="COG1126">
    <property type="taxonomic scope" value="Bacteria"/>
</dbReference>
<evidence type="ECO:0000259" key="9">
    <source>
        <dbReference type="PROSITE" id="PS50893"/>
    </source>
</evidence>
<gene>
    <name evidence="10" type="ORF">SAMN04489713_119163</name>
</gene>
<comment type="subcellular location">
    <subcellularLocation>
        <location evidence="1">Cell membrane</location>
        <topology evidence="1">Peripheral membrane protein</topology>
    </subcellularLocation>
</comment>
<feature type="domain" description="ABC transporter" evidence="9">
    <location>
        <begin position="14"/>
        <end position="259"/>
    </location>
</feature>
<keyword evidence="11" id="KW-1185">Reference proteome</keyword>
<dbReference type="GO" id="GO:0015424">
    <property type="term" value="F:ABC-type amino acid transporter activity"/>
    <property type="evidence" value="ECO:0007669"/>
    <property type="project" value="InterPro"/>
</dbReference>
<proteinExistence type="inferred from homology"/>
<organism evidence="10 11">
    <name type="scientific">Actinomadura madurae</name>
    <dbReference type="NCBI Taxonomy" id="1993"/>
    <lineage>
        <taxon>Bacteria</taxon>
        <taxon>Bacillati</taxon>
        <taxon>Actinomycetota</taxon>
        <taxon>Actinomycetes</taxon>
        <taxon>Streptosporangiales</taxon>
        <taxon>Thermomonosporaceae</taxon>
        <taxon>Actinomadura</taxon>
    </lineage>
</organism>
<dbReference type="InterPro" id="IPR003439">
    <property type="entry name" value="ABC_transporter-like_ATP-bd"/>
</dbReference>
<dbReference type="InterPro" id="IPR027417">
    <property type="entry name" value="P-loop_NTPase"/>
</dbReference>
<keyword evidence="7" id="KW-0029">Amino-acid transport</keyword>
<accession>A0A1I5UG60</accession>
<comment type="similarity">
    <text evidence="2">Belongs to the ABC transporter superfamily.</text>
</comment>
<dbReference type="PANTHER" id="PTHR43166">
    <property type="entry name" value="AMINO ACID IMPORT ATP-BINDING PROTEIN"/>
    <property type="match status" value="1"/>
</dbReference>
<evidence type="ECO:0000256" key="4">
    <source>
        <dbReference type="ARBA" id="ARBA00022475"/>
    </source>
</evidence>
<dbReference type="Gene3D" id="3.40.50.300">
    <property type="entry name" value="P-loop containing nucleotide triphosphate hydrolases"/>
    <property type="match status" value="1"/>
</dbReference>
<dbReference type="SMART" id="SM00382">
    <property type="entry name" value="AAA"/>
    <property type="match status" value="1"/>
</dbReference>
<evidence type="ECO:0000256" key="3">
    <source>
        <dbReference type="ARBA" id="ARBA00022448"/>
    </source>
</evidence>
<keyword evidence="8" id="KW-0472">Membrane</keyword>
<evidence type="ECO:0000256" key="6">
    <source>
        <dbReference type="ARBA" id="ARBA00022840"/>
    </source>
</evidence>
<sequence length="263" mass="28569">MSQELNANEAGPVMEARDLRKSFGGVEVLKGVSFSVDRGQTLCLIGPSGSGKSTLLRCLAYLEVPDSGAVRIEGHRMGAVRSRKGTVVAATERQMAGQRHFFGMVFQSFNLFPHMTAVENCALSLRRVHKKSKDEAQKIAVRHLEAVGLGDHVHKYPGQLSGGQQQRAAIARALSTSPSVLLFDEPTSALDPELVGEVLLVMKDLAANGTTMVVVTHEMQFARESADRVIFMDDGLVIDSGTPEDVMHNARNERVRGFLSRIG</sequence>
<dbReference type="Proteomes" id="UP000183413">
    <property type="component" value="Unassembled WGS sequence"/>
</dbReference>
<dbReference type="PROSITE" id="PS00211">
    <property type="entry name" value="ABC_TRANSPORTER_1"/>
    <property type="match status" value="1"/>
</dbReference>
<dbReference type="EMBL" id="FOVH01000019">
    <property type="protein sequence ID" value="SFP93616.1"/>
    <property type="molecule type" value="Genomic_DNA"/>
</dbReference>
<keyword evidence="4" id="KW-1003">Cell membrane</keyword>
<dbReference type="Pfam" id="PF00005">
    <property type="entry name" value="ABC_tran"/>
    <property type="match status" value="1"/>
</dbReference>
<evidence type="ECO:0000256" key="1">
    <source>
        <dbReference type="ARBA" id="ARBA00004202"/>
    </source>
</evidence>
<dbReference type="GO" id="GO:0005886">
    <property type="term" value="C:plasma membrane"/>
    <property type="evidence" value="ECO:0007669"/>
    <property type="project" value="UniProtKB-SubCell"/>
</dbReference>
<dbReference type="CDD" id="cd03262">
    <property type="entry name" value="ABC_HisP_GlnQ"/>
    <property type="match status" value="1"/>
</dbReference>
<dbReference type="RefSeq" id="WP_075024119.1">
    <property type="nucleotide sequence ID" value="NZ_FOVH01000019.1"/>
</dbReference>
<evidence type="ECO:0000313" key="11">
    <source>
        <dbReference type="Proteomes" id="UP000183413"/>
    </source>
</evidence>
<evidence type="ECO:0000256" key="8">
    <source>
        <dbReference type="ARBA" id="ARBA00023136"/>
    </source>
</evidence>
<dbReference type="InterPro" id="IPR050086">
    <property type="entry name" value="MetN_ABC_transporter-like"/>
</dbReference>
<dbReference type="SUPFAM" id="SSF52540">
    <property type="entry name" value="P-loop containing nucleoside triphosphate hydrolases"/>
    <property type="match status" value="1"/>
</dbReference>
<dbReference type="InterPro" id="IPR003593">
    <property type="entry name" value="AAA+_ATPase"/>
</dbReference>
<dbReference type="PROSITE" id="PS50893">
    <property type="entry name" value="ABC_TRANSPORTER_2"/>
    <property type="match status" value="1"/>
</dbReference>
<keyword evidence="3" id="KW-0813">Transport</keyword>
<dbReference type="STRING" id="1993.SAMN04489713_119163"/>